<reference evidence="2 3" key="1">
    <citation type="journal article" date="2023" name="Microbiol. Spectr.">
        <title>Synergy between Genome Mining, Metabolomics, and Bioinformatics Uncovers Antibacterial Chlorinated Carbazole Alkaloids and Their Biosynthetic Gene Cluster from Streptomyces tubbatahanensis sp. nov., a Novel Actinomycete Isolated from Sulu Sea, Philippines.</title>
        <authorList>
            <person name="Tenebro C.P."/>
            <person name="Trono D.J.V.L."/>
            <person name="Balida L.A.P."/>
            <person name="Bayog L.K.A."/>
            <person name="Bruna J.R."/>
            <person name="Sabido E.M."/>
            <person name="Caspe D.P.C."/>
            <person name="de Los Santos E.L.C."/>
            <person name="Saludes J.P."/>
            <person name="Dalisay D.S."/>
        </authorList>
    </citation>
    <scope>NUCLEOTIDE SEQUENCE [LARGE SCALE GENOMIC DNA]</scope>
    <source>
        <strain evidence="2 3">DSD3025</strain>
    </source>
</reference>
<evidence type="ECO:0000256" key="1">
    <source>
        <dbReference type="SAM" id="MobiDB-lite"/>
    </source>
</evidence>
<dbReference type="RefSeq" id="WP_242756462.1">
    <property type="nucleotide sequence ID" value="NZ_CP093846.1"/>
</dbReference>
<evidence type="ECO:0000313" key="3">
    <source>
        <dbReference type="Proteomes" id="UP001202244"/>
    </source>
</evidence>
<proteinExistence type="predicted"/>
<keyword evidence="3" id="KW-1185">Reference proteome</keyword>
<gene>
    <name evidence="2" type="ORF">MMF93_30915</name>
</gene>
<evidence type="ECO:0000313" key="2">
    <source>
        <dbReference type="EMBL" id="UNT00389.1"/>
    </source>
</evidence>
<feature type="region of interest" description="Disordered" evidence="1">
    <location>
        <begin position="1"/>
        <end position="38"/>
    </location>
</feature>
<protein>
    <submittedName>
        <fullName evidence="2">DUF6214 family protein</fullName>
    </submittedName>
</protein>
<feature type="region of interest" description="Disordered" evidence="1">
    <location>
        <begin position="182"/>
        <end position="204"/>
    </location>
</feature>
<dbReference type="Pfam" id="PF19720">
    <property type="entry name" value="DUF6214"/>
    <property type="match status" value="1"/>
</dbReference>
<dbReference type="EMBL" id="CP093846">
    <property type="protein sequence ID" value="UNT00389.1"/>
    <property type="molecule type" value="Genomic_DNA"/>
</dbReference>
<organism evidence="2 3">
    <name type="scientific">Streptomyces tubbatahanensis</name>
    <dbReference type="NCBI Taxonomy" id="2923272"/>
    <lineage>
        <taxon>Bacteria</taxon>
        <taxon>Bacillati</taxon>
        <taxon>Actinomycetota</taxon>
        <taxon>Actinomycetes</taxon>
        <taxon>Kitasatosporales</taxon>
        <taxon>Streptomycetaceae</taxon>
        <taxon>Streptomyces</taxon>
    </lineage>
</organism>
<dbReference type="Proteomes" id="UP001202244">
    <property type="component" value="Chromosome"/>
</dbReference>
<name>A0ABY3Y184_9ACTN</name>
<accession>A0ABY3Y184</accession>
<sequence length="204" mass="21364">MRDHPCEPSGCPPDTGPSGSEPAGPPRPAWQLLGHGTGACPAPYDASGQAPWYAVGLTLSDGVQVEVLAAVVDDAIRVEEVRADPPLTPRALTELTPWLEGPLADACPDALRPPQKAPTVWVTGACVLPAAPPPAPVRGRGRPPGPRGQAARRAVAEAYTAARQQGADPVLAVMRLTGHSRRKSLRVIADARDDGLLPPRHARR</sequence>
<dbReference type="InterPro" id="IPR046186">
    <property type="entry name" value="DUF6214"/>
</dbReference>